<dbReference type="Pfam" id="PF00534">
    <property type="entry name" value="Glycos_transf_1"/>
    <property type="match status" value="1"/>
</dbReference>
<dbReference type="InterPro" id="IPR001296">
    <property type="entry name" value="Glyco_trans_1"/>
</dbReference>
<dbReference type="EC" id="2.4.-.-" evidence="3"/>
<keyword evidence="3" id="KW-0808">Transferase</keyword>
<reference evidence="3 4" key="1">
    <citation type="submission" date="2024-05" db="EMBL/GenBank/DDBJ databases">
        <title>Roseateles sp. DJS-2-20 16S ribosomal RNA gene Genome sequencing and assembly.</title>
        <authorList>
            <person name="Woo H."/>
        </authorList>
    </citation>
    <scope>NUCLEOTIDE SEQUENCE [LARGE SCALE GENOMIC DNA]</scope>
    <source>
        <strain evidence="3 4">DJS-2-20</strain>
    </source>
</reference>
<sequence>MKTRRLPSPPSRQTLGQTLGRTALSGGLRLVLIGDGESPHLLKWARALAPRVQLWAISSRGFMPGWELLVPDAQRLALNTRPEHGGGNIALLKQLPKVGAWLSAVDADWIHAHYLTSHGSLAWAARLGWRLRAQIAGSAWGSDILVTPDQSAAYRWLTRKVLKACAVTTSDSQHMADKMRELGAGEVMVFPFGLEAMPRQRGEKEPWLFFANRGLEPLYRPQLVLEVFARIASQCPPARLVMANDGSLRPWLENDVMGRGLADKVSFVGRLGADEQARYYDQASWYLSLPESDSVSVSVLEAMAHGCVPLLSDLPANRELIGNSERGLIVYEPKGITKRLVQLQPEQLAAANRQWVQQHGLFEPGVQRFLTRLRELSRA</sequence>
<accession>A0ABV0G6C4</accession>
<dbReference type="CDD" id="cd03801">
    <property type="entry name" value="GT4_PimA-like"/>
    <property type="match status" value="1"/>
</dbReference>
<keyword evidence="4" id="KW-1185">Reference proteome</keyword>
<evidence type="ECO:0000313" key="4">
    <source>
        <dbReference type="Proteomes" id="UP001495147"/>
    </source>
</evidence>
<dbReference type="SUPFAM" id="SSF53756">
    <property type="entry name" value="UDP-Glycosyltransferase/glycogen phosphorylase"/>
    <property type="match status" value="1"/>
</dbReference>
<gene>
    <name evidence="3" type="ORF">ABDJ85_17550</name>
</gene>
<dbReference type="PANTHER" id="PTHR45947:SF3">
    <property type="entry name" value="SULFOQUINOVOSYL TRANSFERASE SQD2"/>
    <property type="match status" value="1"/>
</dbReference>
<evidence type="ECO:0000259" key="1">
    <source>
        <dbReference type="Pfam" id="PF00534"/>
    </source>
</evidence>
<feature type="domain" description="Glycosyl transferase family 1" evidence="1">
    <location>
        <begin position="203"/>
        <end position="333"/>
    </location>
</feature>
<dbReference type="Gene3D" id="3.40.50.2000">
    <property type="entry name" value="Glycogen Phosphorylase B"/>
    <property type="match status" value="2"/>
</dbReference>
<dbReference type="Pfam" id="PF13579">
    <property type="entry name" value="Glyco_trans_4_4"/>
    <property type="match status" value="1"/>
</dbReference>
<name>A0ABV0G6C4_9BURK</name>
<dbReference type="InterPro" id="IPR050194">
    <property type="entry name" value="Glycosyltransferase_grp1"/>
</dbReference>
<keyword evidence="3" id="KW-0328">Glycosyltransferase</keyword>
<evidence type="ECO:0000313" key="3">
    <source>
        <dbReference type="EMBL" id="MEO3693279.1"/>
    </source>
</evidence>
<comment type="caution">
    <text evidence="3">The sequence shown here is derived from an EMBL/GenBank/DDBJ whole genome shotgun (WGS) entry which is preliminary data.</text>
</comment>
<dbReference type="Proteomes" id="UP001495147">
    <property type="component" value="Unassembled WGS sequence"/>
</dbReference>
<feature type="domain" description="Glycosyltransferase subfamily 4-like N-terminal" evidence="2">
    <location>
        <begin position="40"/>
        <end position="193"/>
    </location>
</feature>
<dbReference type="GO" id="GO:0016757">
    <property type="term" value="F:glycosyltransferase activity"/>
    <property type="evidence" value="ECO:0007669"/>
    <property type="project" value="UniProtKB-KW"/>
</dbReference>
<protein>
    <submittedName>
        <fullName evidence="3">Glycosyltransferase family 4 protein</fullName>
        <ecNumber evidence="3">2.4.-.-</ecNumber>
    </submittedName>
</protein>
<evidence type="ECO:0000259" key="2">
    <source>
        <dbReference type="Pfam" id="PF13579"/>
    </source>
</evidence>
<proteinExistence type="predicted"/>
<dbReference type="EMBL" id="JBDPZD010000006">
    <property type="protein sequence ID" value="MEO3693279.1"/>
    <property type="molecule type" value="Genomic_DNA"/>
</dbReference>
<dbReference type="PANTHER" id="PTHR45947">
    <property type="entry name" value="SULFOQUINOVOSYL TRANSFERASE SQD2"/>
    <property type="match status" value="1"/>
</dbReference>
<dbReference type="RefSeq" id="WP_347706090.1">
    <property type="nucleotide sequence ID" value="NZ_JBDPZD010000006.1"/>
</dbReference>
<organism evidence="3 4">
    <name type="scientific">Roseateles paludis</name>
    <dbReference type="NCBI Taxonomy" id="3145238"/>
    <lineage>
        <taxon>Bacteria</taxon>
        <taxon>Pseudomonadati</taxon>
        <taxon>Pseudomonadota</taxon>
        <taxon>Betaproteobacteria</taxon>
        <taxon>Burkholderiales</taxon>
        <taxon>Sphaerotilaceae</taxon>
        <taxon>Roseateles</taxon>
    </lineage>
</organism>
<dbReference type="InterPro" id="IPR028098">
    <property type="entry name" value="Glyco_trans_4-like_N"/>
</dbReference>